<feature type="domain" description="N-acetyltransferase" evidence="1">
    <location>
        <begin position="14"/>
        <end position="177"/>
    </location>
</feature>
<evidence type="ECO:0000313" key="2">
    <source>
        <dbReference type="EMBL" id="MDR8019438.1"/>
    </source>
</evidence>
<organism evidence="2 3">
    <name type="scientific">Nesterenkonia aerolata</name>
    <dbReference type="NCBI Taxonomy" id="3074079"/>
    <lineage>
        <taxon>Bacteria</taxon>
        <taxon>Bacillati</taxon>
        <taxon>Actinomycetota</taxon>
        <taxon>Actinomycetes</taxon>
        <taxon>Micrococcales</taxon>
        <taxon>Micrococcaceae</taxon>
        <taxon>Nesterenkonia</taxon>
    </lineage>
</organism>
<dbReference type="RefSeq" id="WP_310548429.1">
    <property type="nucleotide sequence ID" value="NZ_JAVKGR010000007.1"/>
</dbReference>
<dbReference type="InterPro" id="IPR016181">
    <property type="entry name" value="Acyl_CoA_acyltransferase"/>
</dbReference>
<proteinExistence type="predicted"/>
<dbReference type="CDD" id="cd04301">
    <property type="entry name" value="NAT_SF"/>
    <property type="match status" value="2"/>
</dbReference>
<dbReference type="PANTHER" id="PTHR43792">
    <property type="entry name" value="GNAT FAMILY, PUTATIVE (AFU_ORTHOLOGUE AFUA_3G00765)-RELATED-RELATED"/>
    <property type="match status" value="1"/>
</dbReference>
<sequence>MIRSSALPLHDDRFTLRRLTAEDAAAFAHGASDPQVQAFAHLPRTDYTAATVREMIDEQVTPSLARGDLAVLAVADRETDELIGSLVLFDVTVDSAEVGFWVSPAHRGTGAASAALHLGMRLARLSGLHRLSARTVPDNPSSQKVLIRTGFTETGRGREVLPSNREAEVIRWIREIAPCPQVPLATSRLLLRLHTGTDAEPLRAIYAQPDVAKYLLDDPWDTSAAQRHLSERINQTDLRADGALALVITHQGTVIGDVMLWSREAQHRLGEIGWVLDPAFGGAGLASEAVEAVLRLAFDHYHLHRVAAQMDARNTASARLAERVGLRREAHLRQDWWNKGEWTDTLIYARLRHEADDQRSHEQHPEA</sequence>
<dbReference type="InterPro" id="IPR000182">
    <property type="entry name" value="GNAT_dom"/>
</dbReference>
<dbReference type="PANTHER" id="PTHR43792:SF1">
    <property type="entry name" value="N-ACETYLTRANSFERASE DOMAIN-CONTAINING PROTEIN"/>
    <property type="match status" value="1"/>
</dbReference>
<feature type="domain" description="N-acetyltransferase" evidence="1">
    <location>
        <begin position="189"/>
        <end position="347"/>
    </location>
</feature>
<dbReference type="GO" id="GO:0016746">
    <property type="term" value="F:acyltransferase activity"/>
    <property type="evidence" value="ECO:0007669"/>
    <property type="project" value="UniProtKB-KW"/>
</dbReference>
<dbReference type="Proteomes" id="UP001251870">
    <property type="component" value="Unassembled WGS sequence"/>
</dbReference>
<dbReference type="SUPFAM" id="SSF55729">
    <property type="entry name" value="Acyl-CoA N-acyltransferases (Nat)"/>
    <property type="match status" value="2"/>
</dbReference>
<keyword evidence="3" id="KW-1185">Reference proteome</keyword>
<keyword evidence="2" id="KW-0808">Transferase</keyword>
<dbReference type="Pfam" id="PF13302">
    <property type="entry name" value="Acetyltransf_3"/>
    <property type="match status" value="2"/>
</dbReference>
<keyword evidence="2" id="KW-0012">Acyltransferase</keyword>
<dbReference type="PROSITE" id="PS51186">
    <property type="entry name" value="GNAT"/>
    <property type="match status" value="2"/>
</dbReference>
<dbReference type="EMBL" id="JAVKGR010000007">
    <property type="protein sequence ID" value="MDR8019438.1"/>
    <property type="molecule type" value="Genomic_DNA"/>
</dbReference>
<protein>
    <submittedName>
        <fullName evidence="2">GNAT family N-acetyltransferase</fullName>
        <ecNumber evidence="2">2.3.1.-</ecNumber>
    </submittedName>
</protein>
<evidence type="ECO:0000259" key="1">
    <source>
        <dbReference type="PROSITE" id="PS51186"/>
    </source>
</evidence>
<accession>A0ABU2DSG0</accession>
<dbReference type="InterPro" id="IPR051531">
    <property type="entry name" value="N-acetyltransferase"/>
</dbReference>
<reference evidence="2 3" key="1">
    <citation type="submission" date="2023-09" db="EMBL/GenBank/DDBJ databases">
        <title>Description of three actinobacteria isolated from air of manufacturing shop in a pharmaceutical factory.</title>
        <authorList>
            <person name="Zhang D.-F."/>
        </authorList>
    </citation>
    <scope>NUCLEOTIDE SEQUENCE [LARGE SCALE GENOMIC DNA]</scope>
    <source>
        <strain evidence="2 3">LY-0111</strain>
    </source>
</reference>
<dbReference type="EC" id="2.3.1.-" evidence="2"/>
<evidence type="ECO:0000313" key="3">
    <source>
        <dbReference type="Proteomes" id="UP001251870"/>
    </source>
</evidence>
<comment type="caution">
    <text evidence="2">The sequence shown here is derived from an EMBL/GenBank/DDBJ whole genome shotgun (WGS) entry which is preliminary data.</text>
</comment>
<gene>
    <name evidence="2" type="ORF">RIL96_07635</name>
</gene>
<name>A0ABU2DSG0_9MICC</name>
<dbReference type="Gene3D" id="3.40.630.30">
    <property type="match status" value="2"/>
</dbReference>